<dbReference type="PROSITE" id="PS50893">
    <property type="entry name" value="ABC_TRANSPORTER_2"/>
    <property type="match status" value="1"/>
</dbReference>
<dbReference type="Proteomes" id="UP001429580">
    <property type="component" value="Unassembled WGS sequence"/>
</dbReference>
<dbReference type="InterPro" id="IPR015853">
    <property type="entry name" value="ABC_transpr_FbpC"/>
</dbReference>
<evidence type="ECO:0000256" key="6">
    <source>
        <dbReference type="ARBA" id="ARBA00022840"/>
    </source>
</evidence>
<evidence type="ECO:0000256" key="7">
    <source>
        <dbReference type="ARBA" id="ARBA00023004"/>
    </source>
</evidence>
<evidence type="ECO:0000313" key="12">
    <source>
        <dbReference type="Proteomes" id="UP001429580"/>
    </source>
</evidence>
<dbReference type="PANTHER" id="PTHR42781:SF4">
    <property type="entry name" value="SPERMIDINE_PUTRESCINE IMPORT ATP-BINDING PROTEIN POTA"/>
    <property type="match status" value="1"/>
</dbReference>
<evidence type="ECO:0000256" key="3">
    <source>
        <dbReference type="ARBA" id="ARBA00022475"/>
    </source>
</evidence>
<keyword evidence="7" id="KW-0408">Iron</keyword>
<evidence type="ECO:0000256" key="5">
    <source>
        <dbReference type="ARBA" id="ARBA00022741"/>
    </source>
</evidence>
<dbReference type="InterPro" id="IPR003439">
    <property type="entry name" value="ABC_transporter-like_ATP-bd"/>
</dbReference>
<evidence type="ECO:0000256" key="9">
    <source>
        <dbReference type="ARBA" id="ARBA00023136"/>
    </source>
</evidence>
<dbReference type="InterPro" id="IPR013611">
    <property type="entry name" value="Transp-assoc_OB_typ2"/>
</dbReference>
<accession>A0ABX0V2T3</accession>
<proteinExistence type="inferred from homology"/>
<evidence type="ECO:0000256" key="4">
    <source>
        <dbReference type="ARBA" id="ARBA00022496"/>
    </source>
</evidence>
<evidence type="ECO:0000313" key="11">
    <source>
        <dbReference type="EMBL" id="NIJ59522.1"/>
    </source>
</evidence>
<keyword evidence="3" id="KW-1003">Cell membrane</keyword>
<keyword evidence="5" id="KW-0547">Nucleotide-binding</keyword>
<dbReference type="CDD" id="cd03259">
    <property type="entry name" value="ABC_Carb_Solutes_like"/>
    <property type="match status" value="1"/>
</dbReference>
<organism evidence="11 12">
    <name type="scientific">Pseudochelatococcus lubricantis</name>
    <dbReference type="NCBI Taxonomy" id="1538102"/>
    <lineage>
        <taxon>Bacteria</taxon>
        <taxon>Pseudomonadati</taxon>
        <taxon>Pseudomonadota</taxon>
        <taxon>Alphaproteobacteria</taxon>
        <taxon>Hyphomicrobiales</taxon>
        <taxon>Chelatococcaceae</taxon>
        <taxon>Pseudochelatococcus</taxon>
    </lineage>
</organism>
<keyword evidence="6 11" id="KW-0067">ATP-binding</keyword>
<protein>
    <submittedName>
        <fullName evidence="11">Iron(III) transport system ATP-binding protein</fullName>
    </submittedName>
</protein>
<evidence type="ECO:0000256" key="1">
    <source>
        <dbReference type="ARBA" id="ARBA00005417"/>
    </source>
</evidence>
<dbReference type="InterPro" id="IPR027417">
    <property type="entry name" value="P-loop_NTPase"/>
</dbReference>
<dbReference type="SUPFAM" id="SSF52540">
    <property type="entry name" value="P-loop containing nucleoside triphosphate hydrolases"/>
    <property type="match status" value="1"/>
</dbReference>
<evidence type="ECO:0000256" key="8">
    <source>
        <dbReference type="ARBA" id="ARBA00023065"/>
    </source>
</evidence>
<comment type="caution">
    <text evidence="11">The sequence shown here is derived from an EMBL/GenBank/DDBJ whole genome shotgun (WGS) entry which is preliminary data.</text>
</comment>
<dbReference type="Gene3D" id="3.40.50.300">
    <property type="entry name" value="P-loop containing nucleotide triphosphate hydrolases"/>
    <property type="match status" value="1"/>
</dbReference>
<evidence type="ECO:0000259" key="10">
    <source>
        <dbReference type="PROSITE" id="PS50893"/>
    </source>
</evidence>
<keyword evidence="2" id="KW-0813">Transport</keyword>
<dbReference type="InterPro" id="IPR003593">
    <property type="entry name" value="AAA+_ATPase"/>
</dbReference>
<keyword evidence="4" id="KW-0410">Iron transport</keyword>
<dbReference type="Pfam" id="PF08402">
    <property type="entry name" value="TOBE_2"/>
    <property type="match status" value="1"/>
</dbReference>
<dbReference type="GO" id="GO:0005524">
    <property type="term" value="F:ATP binding"/>
    <property type="evidence" value="ECO:0007669"/>
    <property type="project" value="UniProtKB-KW"/>
</dbReference>
<sequence>MSQTAIRARNTAADPLPAASAVEVKGLALTYGQNAILRQIDLALPPGHIQALLGPSGCGKTTLLRIVAGLLEPTQGTVRIQGAVVADAATGLFVPPERRGLGMVFQDYALWPHLTIGGNVAFPLEMRGIPAHERRARVAKALALVGLAGFEARSPASLSGGQQQRVAIARAIVAEPQLVLFDEPLSNLDKELRDQLSMELAALVRDLGLTALYVTHDQGEAFAMADSVAIMRGGRIVQNAAPEDLVAAPADAGVAEFLNLGPVFKAVRREGRWRLADADLALDPPSADIAGEEAGVLLARRALALAAPGAGVCEGRVVQAVFRGDHYLVTVQLAPPPQADAPAPVELAIVSEQRVRAGERVGVNILPERLRWFAGAAVPH</sequence>
<keyword evidence="9" id="KW-0472">Membrane</keyword>
<feature type="domain" description="ABC transporter" evidence="10">
    <location>
        <begin position="22"/>
        <end position="258"/>
    </location>
</feature>
<name>A0ABX0V2T3_9HYPH</name>
<dbReference type="EMBL" id="JAASQI010000009">
    <property type="protein sequence ID" value="NIJ59522.1"/>
    <property type="molecule type" value="Genomic_DNA"/>
</dbReference>
<keyword evidence="8" id="KW-0406">Ion transport</keyword>
<dbReference type="InterPro" id="IPR017871">
    <property type="entry name" value="ABC_transporter-like_CS"/>
</dbReference>
<comment type="similarity">
    <text evidence="1">Belongs to the ABC transporter superfamily.</text>
</comment>
<dbReference type="PANTHER" id="PTHR42781">
    <property type="entry name" value="SPERMIDINE/PUTRESCINE IMPORT ATP-BINDING PROTEIN POTA"/>
    <property type="match status" value="1"/>
</dbReference>
<gene>
    <name evidence="11" type="ORF">FHS82_003380</name>
</gene>
<reference evidence="11 12" key="1">
    <citation type="submission" date="2020-03" db="EMBL/GenBank/DDBJ databases">
        <title>Genomic Encyclopedia of Type Strains, Phase IV (KMG-IV): sequencing the most valuable type-strain genomes for metagenomic binning, comparative biology and taxonomic classification.</title>
        <authorList>
            <person name="Goeker M."/>
        </authorList>
    </citation>
    <scope>NUCLEOTIDE SEQUENCE [LARGE SCALE GENOMIC DNA]</scope>
    <source>
        <strain evidence="11 12">DSM 103870</strain>
    </source>
</reference>
<keyword evidence="12" id="KW-1185">Reference proteome</keyword>
<dbReference type="InterPro" id="IPR050093">
    <property type="entry name" value="ABC_SmlMolc_Importer"/>
</dbReference>
<evidence type="ECO:0000256" key="2">
    <source>
        <dbReference type="ARBA" id="ARBA00022448"/>
    </source>
</evidence>
<dbReference type="SMART" id="SM00382">
    <property type="entry name" value="AAA"/>
    <property type="match status" value="1"/>
</dbReference>
<dbReference type="RefSeq" id="WP_166954948.1">
    <property type="nucleotide sequence ID" value="NZ_JAASQI010000009.1"/>
</dbReference>
<dbReference type="PROSITE" id="PS00211">
    <property type="entry name" value="ABC_TRANSPORTER_1"/>
    <property type="match status" value="1"/>
</dbReference>
<dbReference type="Pfam" id="PF00005">
    <property type="entry name" value="ABC_tran"/>
    <property type="match status" value="1"/>
</dbReference>